<evidence type="ECO:0000259" key="14">
    <source>
        <dbReference type="PROSITE" id="PS50111"/>
    </source>
</evidence>
<evidence type="ECO:0000256" key="13">
    <source>
        <dbReference type="SAM" id="Phobius"/>
    </source>
</evidence>
<dbReference type="PROSITE" id="PS50885">
    <property type="entry name" value="HAMP"/>
    <property type="match status" value="1"/>
</dbReference>
<keyword evidence="2" id="KW-1003">Cell membrane</keyword>
<feature type="compositionally biased region" description="Polar residues" evidence="12">
    <location>
        <begin position="515"/>
        <end position="532"/>
    </location>
</feature>
<dbReference type="Proteomes" id="UP000199677">
    <property type="component" value="Unassembled WGS sequence"/>
</dbReference>
<dbReference type="GO" id="GO:0006935">
    <property type="term" value="P:chemotaxis"/>
    <property type="evidence" value="ECO:0007669"/>
    <property type="project" value="UniProtKB-KW"/>
</dbReference>
<dbReference type="OrthoDB" id="2489132at2"/>
<dbReference type="EMBL" id="FNII01000001">
    <property type="protein sequence ID" value="SDM90595.1"/>
    <property type="molecule type" value="Genomic_DNA"/>
</dbReference>
<sequence length="551" mass="60311">MKNIRIQYSLTGAMALLVLIIGVISAFAINASRNSMDDINELSELSAEQVVAANRMEVNLMELRLRMARYIEYVNEGSSEASTTLDQVRTSLERTEARFDAFDAYDIDETLPRYPYYMEVERQYRGLVTSDLIEGIEAADVSQMTADEQHLEDNARGLTSAVRDFNHFASERASEMETAADAASTQAISIATVLLVVAIVLFIVLQIGMRRFIVQPLSRAVNICENIAQGDLTSRIENEGRNEVGQLYQAMRTMQSKLTDMMVTLNNTGELVANSAREIASGSDDLASRTEEQASALQETASSMEEMSSTVHQNNQAASSARQLTENASQKALETRKEVDRTTELMNQMEEHSKKVQDIIKVIESIAFQTNILALNASVEAARAGEHGRGFAVVASEVRKLATQTSQSSGEIRGIIDDVALRIKDGVHQSELSGEGMDTTVEAITQVTDLMQEIALAVNEQKSGIDQVSTAITQMDSATQQNVSLVTQTSSAADSLQEESSRLAQLIAGFKLPSDAQQPSRTSRAPAVSSTRLPAEPKRSNSGEEPEWEAF</sequence>
<evidence type="ECO:0000256" key="11">
    <source>
        <dbReference type="PROSITE-ProRule" id="PRU00284"/>
    </source>
</evidence>
<keyword evidence="7 13" id="KW-1133">Transmembrane helix</keyword>
<evidence type="ECO:0000259" key="15">
    <source>
        <dbReference type="PROSITE" id="PS50885"/>
    </source>
</evidence>
<dbReference type="AlphaFoldDB" id="A0A1G9X2I5"/>
<feature type="domain" description="Methyl-accepting transducer" evidence="14">
    <location>
        <begin position="268"/>
        <end position="497"/>
    </location>
</feature>
<evidence type="ECO:0000256" key="7">
    <source>
        <dbReference type="ARBA" id="ARBA00022989"/>
    </source>
</evidence>
<evidence type="ECO:0000256" key="2">
    <source>
        <dbReference type="ARBA" id="ARBA00022475"/>
    </source>
</evidence>
<gene>
    <name evidence="16" type="ORF">SAMN04487951_10193</name>
</gene>
<dbReference type="PANTHER" id="PTHR43531">
    <property type="entry name" value="PROTEIN ICFG"/>
    <property type="match status" value="1"/>
</dbReference>
<dbReference type="GO" id="GO:0005886">
    <property type="term" value="C:plasma membrane"/>
    <property type="evidence" value="ECO:0007669"/>
    <property type="project" value="UniProtKB-SubCell"/>
</dbReference>
<keyword evidence="4" id="KW-0145">Chemotaxis</keyword>
<evidence type="ECO:0000313" key="17">
    <source>
        <dbReference type="Proteomes" id="UP000199677"/>
    </source>
</evidence>
<dbReference type="GO" id="GO:0007165">
    <property type="term" value="P:signal transduction"/>
    <property type="evidence" value="ECO:0007669"/>
    <property type="project" value="UniProtKB-KW"/>
</dbReference>
<name>A0A1G9X2I5_9GAMM</name>
<keyword evidence="9 11" id="KW-0807">Transducer</keyword>
<dbReference type="InterPro" id="IPR004090">
    <property type="entry name" value="Chemotax_Me-accpt_rcpt"/>
</dbReference>
<comment type="subcellular location">
    <subcellularLocation>
        <location evidence="1">Cell inner membrane</location>
        <topology evidence="1">Multi-pass membrane protein</topology>
    </subcellularLocation>
</comment>
<dbReference type="InterPro" id="IPR003660">
    <property type="entry name" value="HAMP_dom"/>
</dbReference>
<evidence type="ECO:0000256" key="1">
    <source>
        <dbReference type="ARBA" id="ARBA00004429"/>
    </source>
</evidence>
<feature type="region of interest" description="Disordered" evidence="12">
    <location>
        <begin position="510"/>
        <end position="551"/>
    </location>
</feature>
<dbReference type="InterPro" id="IPR004089">
    <property type="entry name" value="MCPsignal_dom"/>
</dbReference>
<dbReference type="PROSITE" id="PS50111">
    <property type="entry name" value="CHEMOTAXIS_TRANSDUC_2"/>
    <property type="match status" value="1"/>
</dbReference>
<feature type="domain" description="HAMP" evidence="15">
    <location>
        <begin position="211"/>
        <end position="263"/>
    </location>
</feature>
<dbReference type="InterPro" id="IPR003122">
    <property type="entry name" value="Tar_rcpt_lig-bd"/>
</dbReference>
<feature type="transmembrane region" description="Helical" evidence="13">
    <location>
        <begin position="187"/>
        <end position="209"/>
    </location>
</feature>
<dbReference type="Pfam" id="PF00672">
    <property type="entry name" value="HAMP"/>
    <property type="match status" value="1"/>
</dbReference>
<evidence type="ECO:0000256" key="10">
    <source>
        <dbReference type="ARBA" id="ARBA00029447"/>
    </source>
</evidence>
<dbReference type="CDD" id="cd11386">
    <property type="entry name" value="MCP_signal"/>
    <property type="match status" value="1"/>
</dbReference>
<dbReference type="Pfam" id="PF00015">
    <property type="entry name" value="MCPsignal"/>
    <property type="match status" value="1"/>
</dbReference>
<dbReference type="RefSeq" id="WP_089701387.1">
    <property type="nucleotide sequence ID" value="NZ_FNII01000001.1"/>
</dbReference>
<organism evidence="16 17">
    <name type="scientific">Vreelandella arcis</name>
    <dbReference type="NCBI Taxonomy" id="416873"/>
    <lineage>
        <taxon>Bacteria</taxon>
        <taxon>Pseudomonadati</taxon>
        <taxon>Pseudomonadota</taxon>
        <taxon>Gammaproteobacteria</taxon>
        <taxon>Oceanospirillales</taxon>
        <taxon>Halomonadaceae</taxon>
        <taxon>Vreelandella</taxon>
    </lineage>
</organism>
<dbReference type="FunFam" id="1.10.287.950:FF:000001">
    <property type="entry name" value="Methyl-accepting chemotaxis sensory transducer"/>
    <property type="match status" value="1"/>
</dbReference>
<dbReference type="Gene3D" id="1.10.287.950">
    <property type="entry name" value="Methyl-accepting chemotaxis protein"/>
    <property type="match status" value="1"/>
</dbReference>
<comment type="similarity">
    <text evidence="10">Belongs to the methyl-accepting chemotaxis (MCP) protein family.</text>
</comment>
<keyword evidence="5" id="KW-0997">Cell inner membrane</keyword>
<dbReference type="SMART" id="SM00283">
    <property type="entry name" value="MA"/>
    <property type="match status" value="1"/>
</dbReference>
<proteinExistence type="inferred from homology"/>
<dbReference type="PANTHER" id="PTHR43531:SF11">
    <property type="entry name" value="METHYL-ACCEPTING CHEMOTAXIS PROTEIN 3"/>
    <property type="match status" value="1"/>
</dbReference>
<keyword evidence="8 13" id="KW-0472">Membrane</keyword>
<reference evidence="17" key="1">
    <citation type="submission" date="2016-10" db="EMBL/GenBank/DDBJ databases">
        <authorList>
            <person name="Varghese N."/>
            <person name="Submissions S."/>
        </authorList>
    </citation>
    <scope>NUCLEOTIDE SEQUENCE [LARGE SCALE GENOMIC DNA]</scope>
    <source>
        <strain evidence="17">CGMCC 1.6494</strain>
    </source>
</reference>
<dbReference type="PRINTS" id="PR00260">
    <property type="entry name" value="CHEMTRNSDUCR"/>
</dbReference>
<evidence type="ECO:0000313" key="16">
    <source>
        <dbReference type="EMBL" id="SDM90595.1"/>
    </source>
</evidence>
<evidence type="ECO:0000256" key="12">
    <source>
        <dbReference type="SAM" id="MobiDB-lite"/>
    </source>
</evidence>
<protein>
    <submittedName>
        <fullName evidence="16">Methyl-accepting chemotaxis sensory transducer with TarH sensor</fullName>
    </submittedName>
</protein>
<accession>A0A1G9X2I5</accession>
<keyword evidence="17" id="KW-1185">Reference proteome</keyword>
<keyword evidence="6 13" id="KW-0812">Transmembrane</keyword>
<evidence type="ECO:0000256" key="6">
    <source>
        <dbReference type="ARBA" id="ARBA00022692"/>
    </source>
</evidence>
<evidence type="ECO:0000256" key="5">
    <source>
        <dbReference type="ARBA" id="ARBA00022519"/>
    </source>
</evidence>
<evidence type="ECO:0000256" key="3">
    <source>
        <dbReference type="ARBA" id="ARBA00022481"/>
    </source>
</evidence>
<keyword evidence="3" id="KW-0488">Methylation</keyword>
<dbReference type="InterPro" id="IPR051310">
    <property type="entry name" value="MCP_chemotaxis"/>
</dbReference>
<dbReference type="STRING" id="416873.SAMN04487951_10193"/>
<dbReference type="Pfam" id="PF02203">
    <property type="entry name" value="TarH"/>
    <property type="match status" value="1"/>
</dbReference>
<dbReference type="SMART" id="SM00304">
    <property type="entry name" value="HAMP"/>
    <property type="match status" value="1"/>
</dbReference>
<evidence type="ECO:0000256" key="4">
    <source>
        <dbReference type="ARBA" id="ARBA00022500"/>
    </source>
</evidence>
<dbReference type="GO" id="GO:0004888">
    <property type="term" value="F:transmembrane signaling receptor activity"/>
    <property type="evidence" value="ECO:0007669"/>
    <property type="project" value="InterPro"/>
</dbReference>
<dbReference type="CDD" id="cd06225">
    <property type="entry name" value="HAMP"/>
    <property type="match status" value="1"/>
</dbReference>
<evidence type="ECO:0000256" key="8">
    <source>
        <dbReference type="ARBA" id="ARBA00023136"/>
    </source>
</evidence>
<dbReference type="SUPFAM" id="SSF58104">
    <property type="entry name" value="Methyl-accepting chemotaxis protein (MCP) signaling domain"/>
    <property type="match status" value="1"/>
</dbReference>
<evidence type="ECO:0000256" key="9">
    <source>
        <dbReference type="ARBA" id="ARBA00023224"/>
    </source>
</evidence>